<protein>
    <recommendedName>
        <fullName evidence="1">N-acetyltransferase domain-containing protein</fullName>
    </recommendedName>
</protein>
<dbReference type="AlphaFoldDB" id="A0AAJ0LUX2"/>
<dbReference type="EMBL" id="JAWDJX010000007">
    <property type="protein sequence ID" value="KAK3056071.1"/>
    <property type="molecule type" value="Genomic_DNA"/>
</dbReference>
<dbReference type="SUPFAM" id="SSF55729">
    <property type="entry name" value="Acyl-CoA N-acyltransferases (Nat)"/>
    <property type="match status" value="1"/>
</dbReference>
<dbReference type="GO" id="GO:0016747">
    <property type="term" value="F:acyltransferase activity, transferring groups other than amino-acyl groups"/>
    <property type="evidence" value="ECO:0007669"/>
    <property type="project" value="InterPro"/>
</dbReference>
<name>A0AAJ0LUX2_9PEZI</name>
<dbReference type="InterPro" id="IPR000182">
    <property type="entry name" value="GNAT_dom"/>
</dbReference>
<evidence type="ECO:0000313" key="2">
    <source>
        <dbReference type="EMBL" id="KAK3056071.1"/>
    </source>
</evidence>
<accession>A0AAJ0LUX2</accession>
<dbReference type="CDD" id="cd04301">
    <property type="entry name" value="NAT_SF"/>
    <property type="match status" value="1"/>
</dbReference>
<dbReference type="Gene3D" id="3.40.630.30">
    <property type="match status" value="1"/>
</dbReference>
<gene>
    <name evidence="2" type="ORF">LTR09_003307</name>
</gene>
<comment type="caution">
    <text evidence="2">The sequence shown here is derived from an EMBL/GenBank/DDBJ whole genome shotgun (WGS) entry which is preliminary data.</text>
</comment>
<dbReference type="Proteomes" id="UP001271007">
    <property type="component" value="Unassembled WGS sequence"/>
</dbReference>
<evidence type="ECO:0000259" key="1">
    <source>
        <dbReference type="Pfam" id="PF00583"/>
    </source>
</evidence>
<keyword evidence="3" id="KW-1185">Reference proteome</keyword>
<dbReference type="PANTHER" id="PTHR42791">
    <property type="entry name" value="GNAT FAMILY ACETYLTRANSFERASE"/>
    <property type="match status" value="1"/>
</dbReference>
<reference evidence="2" key="1">
    <citation type="submission" date="2023-04" db="EMBL/GenBank/DDBJ databases">
        <title>Black Yeasts Isolated from many extreme environments.</title>
        <authorList>
            <person name="Coleine C."/>
            <person name="Stajich J.E."/>
            <person name="Selbmann L."/>
        </authorList>
    </citation>
    <scope>NUCLEOTIDE SEQUENCE</scope>
    <source>
        <strain evidence="2">CCFEE 5312</strain>
    </source>
</reference>
<sequence>MPLRQATWQDLLPMASILAAAFKDSGLFGEYMHPHRAQYPDDMTYFFLRMLRADYYSGSDHRLIVTTGPEEQVTGAAHWIRKRAHSRSPGIYNQVMINAVNAYNAVETLIYPNRAADTSKLDVLDHMEPFTHHHWTGTRAESWYLAIIGVDPNAEKRGYGKQLVKYGFDQAAQEGAGCSVIAAPGRASFYVACGYDVEVGTTADEGGDENPLGKAEVATIHFWDNGIEPKGIKKYGEK</sequence>
<dbReference type="Pfam" id="PF00583">
    <property type="entry name" value="Acetyltransf_1"/>
    <property type="match status" value="1"/>
</dbReference>
<evidence type="ECO:0000313" key="3">
    <source>
        <dbReference type="Proteomes" id="UP001271007"/>
    </source>
</evidence>
<organism evidence="2 3">
    <name type="scientific">Extremus antarcticus</name>
    <dbReference type="NCBI Taxonomy" id="702011"/>
    <lineage>
        <taxon>Eukaryota</taxon>
        <taxon>Fungi</taxon>
        <taxon>Dikarya</taxon>
        <taxon>Ascomycota</taxon>
        <taxon>Pezizomycotina</taxon>
        <taxon>Dothideomycetes</taxon>
        <taxon>Dothideomycetidae</taxon>
        <taxon>Mycosphaerellales</taxon>
        <taxon>Extremaceae</taxon>
        <taxon>Extremus</taxon>
    </lineage>
</organism>
<dbReference type="PANTHER" id="PTHR42791:SF16">
    <property type="entry name" value="N-ACETYLTRANSFERASE DOMAIN-CONTAINING PROTEIN"/>
    <property type="match status" value="1"/>
</dbReference>
<dbReference type="InterPro" id="IPR052523">
    <property type="entry name" value="Trichothecene_AcTrans"/>
</dbReference>
<proteinExistence type="predicted"/>
<feature type="domain" description="N-acetyltransferase" evidence="1">
    <location>
        <begin position="140"/>
        <end position="195"/>
    </location>
</feature>
<dbReference type="InterPro" id="IPR016181">
    <property type="entry name" value="Acyl_CoA_acyltransferase"/>
</dbReference>